<keyword evidence="2" id="KW-1185">Reference proteome</keyword>
<dbReference type="AlphaFoldDB" id="A0AA97A6U1"/>
<name>A0AA97A6U1_9EURY</name>
<proteinExistence type="predicted"/>
<dbReference type="Proteomes" id="UP001304970">
    <property type="component" value="Chromosome"/>
</dbReference>
<organism evidence="1 2">
    <name type="scientific">Methanolapillus ohkumae</name>
    <dbReference type="NCBI Taxonomy" id="3028298"/>
    <lineage>
        <taxon>Archaea</taxon>
        <taxon>Methanobacteriati</taxon>
        <taxon>Methanobacteriota</taxon>
        <taxon>Stenosarchaea group</taxon>
        <taxon>Methanomicrobia</taxon>
        <taxon>Methanosarcinales</taxon>
        <taxon>Methanosarcinaceae</taxon>
        <taxon>Methanolapillus</taxon>
    </lineage>
</organism>
<dbReference type="EMBL" id="CP131061">
    <property type="protein sequence ID" value="WNY27638.1"/>
    <property type="molecule type" value="Genomic_DNA"/>
</dbReference>
<sequence length="291" mass="32070">MNKLNLVSALMVMVFLCALLSPMAMAQANEKAGSVSFGLNSTDRKEIEKMTYSMLELQGIQIENLDLSQIRIMENETDFILTGKITYDVSGQSLKSSSNEREISSHFSRTDKSATVISTSADETYEMNLFMTSESLTSVEYKMEEIITKNGQTQKNVETFSQPKITSSSPAFGAKATKYDLPTKAPSGSIKIYNDASLYYLLAGTSLAVSVAASAAATGGTATGITATVVLWIAELLFDEFMYRLVGVSTRDVYIDFFFTIYPRIGYNSSPAWGFAHPTVPLYGEIDYYYK</sequence>
<dbReference type="GeneID" id="89228864"/>
<protein>
    <submittedName>
        <fullName evidence="1">Uncharacterized protein</fullName>
    </submittedName>
</protein>
<reference evidence="1 2" key="1">
    <citation type="submission" date="2023-07" db="EMBL/GenBank/DDBJ databases">
        <title>Closed genome sequence of Methanosarcinaceae archaeon Am2.</title>
        <authorList>
            <person name="Poehlein A."/>
            <person name="Protasov E."/>
            <person name="Platt K."/>
            <person name="Reeh H."/>
            <person name="Daniel R."/>
            <person name="Brune A."/>
        </authorList>
    </citation>
    <scope>NUCLEOTIDE SEQUENCE [LARGE SCALE GENOMIC DNA]</scope>
    <source>
        <strain evidence="1 2">Am2</strain>
    </source>
</reference>
<dbReference type="RefSeq" id="WP_338097597.1">
    <property type="nucleotide sequence ID" value="NZ_CP131061.1"/>
</dbReference>
<accession>A0AA97A6U1</accession>
<gene>
    <name evidence="1" type="ORF">MsAm2_14410</name>
</gene>
<evidence type="ECO:0000313" key="1">
    <source>
        <dbReference type="EMBL" id="WNY27638.1"/>
    </source>
</evidence>
<evidence type="ECO:0000313" key="2">
    <source>
        <dbReference type="Proteomes" id="UP001304970"/>
    </source>
</evidence>